<dbReference type="InterPro" id="IPR045180">
    <property type="entry name" value="La_dom_prot"/>
</dbReference>
<evidence type="ECO:0000256" key="2">
    <source>
        <dbReference type="PROSITE-ProRule" id="PRU00332"/>
    </source>
</evidence>
<feature type="region of interest" description="Disordered" evidence="3">
    <location>
        <begin position="280"/>
        <end position="321"/>
    </location>
</feature>
<dbReference type="InterPro" id="IPR036388">
    <property type="entry name" value="WH-like_DNA-bd_sf"/>
</dbReference>
<dbReference type="InterPro" id="IPR036390">
    <property type="entry name" value="WH_DNA-bd_sf"/>
</dbReference>
<dbReference type="GO" id="GO:0003723">
    <property type="term" value="F:RNA binding"/>
    <property type="evidence" value="ECO:0007669"/>
    <property type="project" value="UniProtKB-UniRule"/>
</dbReference>
<dbReference type="PANTHER" id="PTHR22792:SF132">
    <property type="entry name" value="LA-RELATED PROTEIN 1"/>
    <property type="match status" value="1"/>
</dbReference>
<dbReference type="Proteomes" id="UP000324897">
    <property type="component" value="Chromosome 1"/>
</dbReference>
<evidence type="ECO:0000256" key="3">
    <source>
        <dbReference type="SAM" id="MobiDB-lite"/>
    </source>
</evidence>
<dbReference type="EMBL" id="RWGY01000011">
    <property type="protein sequence ID" value="TVU30585.1"/>
    <property type="molecule type" value="Genomic_DNA"/>
</dbReference>
<dbReference type="SUPFAM" id="SSF46785">
    <property type="entry name" value="Winged helix' DNA-binding domain"/>
    <property type="match status" value="1"/>
</dbReference>
<feature type="domain" description="HTH La-type RNA-binding" evidence="4">
    <location>
        <begin position="316"/>
        <end position="406"/>
    </location>
</feature>
<dbReference type="OrthoDB" id="696783at2759"/>
<dbReference type="Pfam" id="PF05383">
    <property type="entry name" value="La"/>
    <property type="match status" value="1"/>
</dbReference>
<comment type="caution">
    <text evidence="5">The sequence shown here is derived from an EMBL/GenBank/DDBJ whole genome shotgun (WGS) entry which is preliminary data.</text>
</comment>
<evidence type="ECO:0000313" key="5">
    <source>
        <dbReference type="EMBL" id="TVU30585.1"/>
    </source>
</evidence>
<dbReference type="InterPro" id="IPR006630">
    <property type="entry name" value="La_HTH"/>
</dbReference>
<dbReference type="Gramene" id="TVU30585">
    <property type="protein sequence ID" value="TVU30585"/>
    <property type="gene ID" value="EJB05_22215"/>
</dbReference>
<gene>
    <name evidence="5" type="ORF">EJB05_22215</name>
</gene>
<evidence type="ECO:0000256" key="1">
    <source>
        <dbReference type="ARBA" id="ARBA00022884"/>
    </source>
</evidence>
<dbReference type="SMART" id="SM00715">
    <property type="entry name" value="LA"/>
    <property type="match status" value="1"/>
</dbReference>
<protein>
    <recommendedName>
        <fullName evidence="4">HTH La-type RNA-binding domain-containing protein</fullName>
    </recommendedName>
</protein>
<proteinExistence type="predicted"/>
<organism evidence="5 6">
    <name type="scientific">Eragrostis curvula</name>
    <name type="common">weeping love grass</name>
    <dbReference type="NCBI Taxonomy" id="38414"/>
    <lineage>
        <taxon>Eukaryota</taxon>
        <taxon>Viridiplantae</taxon>
        <taxon>Streptophyta</taxon>
        <taxon>Embryophyta</taxon>
        <taxon>Tracheophyta</taxon>
        <taxon>Spermatophyta</taxon>
        <taxon>Magnoliopsida</taxon>
        <taxon>Liliopsida</taxon>
        <taxon>Poales</taxon>
        <taxon>Poaceae</taxon>
        <taxon>PACMAD clade</taxon>
        <taxon>Chloridoideae</taxon>
        <taxon>Eragrostideae</taxon>
        <taxon>Eragrostidinae</taxon>
        <taxon>Eragrostis</taxon>
    </lineage>
</organism>
<sequence>MASSAGSDDDGNKKEAPPARAAAWDPLPAVDPEYCAVMGGAEDWPALPGSAAAAAKAPSSSAATAAPQSITKPQTPSGNLGASSRRHDDRRAPPVPERRRAAAVPETSSSIMPHASNNNVNGSGFRGRQNDGRSAPPHPRGRGYNNGGSRRPANGGPNGRGDINVHVHINGNNVNGGGGGWHGQESRRGGFNEQRRGRGHGHQHDGHWHGPGHRPAGPHMEPPPQQPMLPPPFVPMVAPPYYDPYYGYGPYAYAPEFFYFPPPQEGHGFVPYPTLPMHMMPPQWEQQGPYMGPQQQQAPQEQPKATTDEERRQHAPPSAEELQRSLRAQIEYYFSSNNLSTDTYLRKQMDEQGWVPLTVIASFPRVKERTTDMDFIMSSVLASDEVEVQDGKIRKRTGWEKYPLLRSNCSYAAA</sequence>
<dbReference type="CDD" id="cd07323">
    <property type="entry name" value="LAM"/>
    <property type="match status" value="1"/>
</dbReference>
<feature type="compositionally biased region" description="Polar residues" evidence="3">
    <location>
        <begin position="107"/>
        <end position="122"/>
    </location>
</feature>
<accession>A0A5J9V3U0</accession>
<keyword evidence="6" id="KW-1185">Reference proteome</keyword>
<feature type="compositionally biased region" description="Basic and acidic residues" evidence="3">
    <location>
        <begin position="85"/>
        <end position="100"/>
    </location>
</feature>
<name>A0A5J9V3U0_9POAL</name>
<dbReference type="PANTHER" id="PTHR22792">
    <property type="entry name" value="LUPUS LA PROTEIN-RELATED"/>
    <property type="match status" value="1"/>
</dbReference>
<feature type="compositionally biased region" description="Low complexity" evidence="3">
    <location>
        <begin position="147"/>
        <end position="173"/>
    </location>
</feature>
<keyword evidence="1 2" id="KW-0694">RNA-binding</keyword>
<feature type="compositionally biased region" description="Low complexity" evidence="3">
    <location>
        <begin position="45"/>
        <end position="67"/>
    </location>
</feature>
<evidence type="ECO:0000313" key="6">
    <source>
        <dbReference type="Proteomes" id="UP000324897"/>
    </source>
</evidence>
<reference evidence="5 6" key="1">
    <citation type="journal article" date="2019" name="Sci. Rep.">
        <title>A high-quality genome of Eragrostis curvula grass provides insights into Poaceae evolution and supports new strategies to enhance forage quality.</title>
        <authorList>
            <person name="Carballo J."/>
            <person name="Santos B.A.C.M."/>
            <person name="Zappacosta D."/>
            <person name="Garbus I."/>
            <person name="Selva J.P."/>
            <person name="Gallo C.A."/>
            <person name="Diaz A."/>
            <person name="Albertini E."/>
            <person name="Caccamo M."/>
            <person name="Echenique V."/>
        </authorList>
    </citation>
    <scope>NUCLEOTIDE SEQUENCE [LARGE SCALE GENOMIC DNA]</scope>
    <source>
        <strain evidence="6">cv. Victoria</strain>
        <tissue evidence="5">Leaf</tissue>
    </source>
</reference>
<feature type="compositionally biased region" description="Low complexity" evidence="3">
    <location>
        <begin position="285"/>
        <end position="303"/>
    </location>
</feature>
<feature type="non-terminal residue" evidence="5">
    <location>
        <position position="1"/>
    </location>
</feature>
<feature type="compositionally biased region" description="Basic and acidic residues" evidence="3">
    <location>
        <begin position="184"/>
        <end position="208"/>
    </location>
</feature>
<dbReference type="PROSITE" id="PS50961">
    <property type="entry name" value="HTH_LA"/>
    <property type="match status" value="1"/>
</dbReference>
<dbReference type="Gene3D" id="1.10.10.10">
    <property type="entry name" value="Winged helix-like DNA-binding domain superfamily/Winged helix DNA-binding domain"/>
    <property type="match status" value="1"/>
</dbReference>
<dbReference type="GO" id="GO:0005737">
    <property type="term" value="C:cytoplasm"/>
    <property type="evidence" value="ECO:0007669"/>
    <property type="project" value="UniProtKB-ARBA"/>
</dbReference>
<feature type="region of interest" description="Disordered" evidence="3">
    <location>
        <begin position="1"/>
        <end position="28"/>
    </location>
</feature>
<dbReference type="AlphaFoldDB" id="A0A5J9V3U0"/>
<feature type="compositionally biased region" description="Polar residues" evidence="3">
    <location>
        <begin position="68"/>
        <end position="82"/>
    </location>
</feature>
<evidence type="ECO:0000259" key="4">
    <source>
        <dbReference type="PROSITE" id="PS50961"/>
    </source>
</evidence>
<feature type="region of interest" description="Disordered" evidence="3">
    <location>
        <begin position="40"/>
        <end position="227"/>
    </location>
</feature>